<dbReference type="InterPro" id="IPR036397">
    <property type="entry name" value="RNaseH_sf"/>
</dbReference>
<accession>A0A1N6HHA1</accession>
<organism evidence="2 3">
    <name type="scientific">Chryseobacterium scophthalmum</name>
    <dbReference type="NCBI Taxonomy" id="59733"/>
    <lineage>
        <taxon>Bacteria</taxon>
        <taxon>Pseudomonadati</taxon>
        <taxon>Bacteroidota</taxon>
        <taxon>Flavobacteriia</taxon>
        <taxon>Flavobacteriales</taxon>
        <taxon>Weeksellaceae</taxon>
        <taxon>Chryseobacterium group</taxon>
        <taxon>Chryseobacterium</taxon>
    </lineage>
</organism>
<dbReference type="GO" id="GO:0003676">
    <property type="term" value="F:nucleic acid binding"/>
    <property type="evidence" value="ECO:0007669"/>
    <property type="project" value="InterPro"/>
</dbReference>
<dbReference type="EMBL" id="FSRQ01000002">
    <property type="protein sequence ID" value="SIO19171.1"/>
    <property type="molecule type" value="Genomic_DNA"/>
</dbReference>
<proteinExistence type="predicted"/>
<dbReference type="InterPro" id="IPR001584">
    <property type="entry name" value="Integrase_cat-core"/>
</dbReference>
<dbReference type="InterPro" id="IPR012337">
    <property type="entry name" value="RNaseH-like_sf"/>
</dbReference>
<evidence type="ECO:0000259" key="1">
    <source>
        <dbReference type="PROSITE" id="PS50994"/>
    </source>
</evidence>
<dbReference type="STRING" id="59733.SAMN05421769_2518"/>
<dbReference type="Pfam" id="PF09299">
    <property type="entry name" value="Mu-transpos_C"/>
    <property type="match status" value="1"/>
</dbReference>
<evidence type="ECO:0000313" key="3">
    <source>
        <dbReference type="Proteomes" id="UP000184782"/>
    </source>
</evidence>
<name>A0A1N6HHA1_9FLAO</name>
<reference evidence="3" key="1">
    <citation type="submission" date="2016-12" db="EMBL/GenBank/DDBJ databases">
        <authorList>
            <person name="Varghese N."/>
            <person name="Submissions S."/>
        </authorList>
    </citation>
    <scope>NUCLEOTIDE SEQUENCE [LARGE SCALE GENOMIC DNA]</scope>
    <source>
        <strain evidence="3">DSM 16779</strain>
    </source>
</reference>
<sequence length="611" mass="71377">MMERIFISKGEKVLYNSTLCIIVRIIDIDTLSIEEIKTNIIHTVKIAELESIKNFSVNNEKNLVSLSDKEWEKAQHRYNLISPILKNRGDYKLISSISKNNKISIPTIYRWVKIFETYGTVSSLAGKKKNGGQGKSRLPDDLENIIANKIHSVYLNQSKKSINKTIREVNLECDKYSIKPPHPNTIRNRIKNISDEEKVRKRLGIKEAKYKYEPHRGSFEGAQYPLSIVQIDHTLVDIILVDEQYRKPLKRPWLTLAIDVYSRMVTGLYLSFEHPGALGTGMCIANSILPKESWLNSLEISGEWSCWGIMDTVHLDNAKEFRGNTLRKSCANYGINIEFRPVATPHFGGHIERILGTFSKEIHNLPGTTFSNIQDRKNYDSKKNASFTLYEFEKWLVTYITKIYHKRIHSSLDITPEQKFKRGILGGSDVIGRGIPPRINNERKVRLDFMPIIKRTIQEYGIVIDHIHYYSDVLKSFIHDANIKGEKIQHLFRRDPRDISCIYFYDPQKNDYYDIPYRNMSLPKISIWEYREILKIIKSKKIKVDEKSIFEAYRELDEIEKRAMRNTKIQNSKSYSKNKIQTKLDEESLIQNEQKNYKDIQPFDDIEVWNI</sequence>
<dbReference type="AlphaFoldDB" id="A0A1N6HHA1"/>
<feature type="domain" description="Integrase catalytic" evidence="1">
    <location>
        <begin position="221"/>
        <end position="424"/>
    </location>
</feature>
<dbReference type="RefSeq" id="WP_084550595.1">
    <property type="nucleotide sequence ID" value="NZ_FSRQ01000002.1"/>
</dbReference>
<protein>
    <submittedName>
        <fullName evidence="2">Putative transposase</fullName>
    </submittedName>
</protein>
<dbReference type="Proteomes" id="UP000184782">
    <property type="component" value="Unassembled WGS sequence"/>
</dbReference>
<dbReference type="InterPro" id="IPR015378">
    <property type="entry name" value="Transposase-like_Mu_C"/>
</dbReference>
<dbReference type="OrthoDB" id="501284at2"/>
<dbReference type="SUPFAM" id="SSF53098">
    <property type="entry name" value="Ribonuclease H-like"/>
    <property type="match status" value="1"/>
</dbReference>
<keyword evidence="3" id="KW-1185">Reference proteome</keyword>
<gene>
    <name evidence="2" type="ORF">SAMN05421769_2518</name>
</gene>
<dbReference type="GO" id="GO:0015074">
    <property type="term" value="P:DNA integration"/>
    <property type="evidence" value="ECO:0007669"/>
    <property type="project" value="InterPro"/>
</dbReference>
<evidence type="ECO:0000313" key="2">
    <source>
        <dbReference type="EMBL" id="SIO19171.1"/>
    </source>
</evidence>
<dbReference type="PROSITE" id="PS50994">
    <property type="entry name" value="INTEGRASE"/>
    <property type="match status" value="1"/>
</dbReference>
<dbReference type="Gene3D" id="3.30.420.10">
    <property type="entry name" value="Ribonuclease H-like superfamily/Ribonuclease H"/>
    <property type="match status" value="1"/>
</dbReference>